<dbReference type="Pfam" id="PF00188">
    <property type="entry name" value="CAP"/>
    <property type="match status" value="1"/>
</dbReference>
<evidence type="ECO:0000259" key="1">
    <source>
        <dbReference type="PROSITE" id="PS51272"/>
    </source>
</evidence>
<dbReference type="InterPro" id="IPR035940">
    <property type="entry name" value="CAP_sf"/>
</dbReference>
<dbReference type="KEGG" id="uth:DKZ56_15150"/>
<feature type="domain" description="SLH" evidence="1">
    <location>
        <begin position="149"/>
        <end position="212"/>
    </location>
</feature>
<dbReference type="AlphaFoldDB" id="A0A4P6UUZ8"/>
<dbReference type="Gene3D" id="3.40.33.10">
    <property type="entry name" value="CAP"/>
    <property type="match status" value="1"/>
</dbReference>
<dbReference type="RefSeq" id="WP_208650708.1">
    <property type="nucleotide sequence ID" value="NZ_CP036528.1"/>
</dbReference>
<dbReference type="Pfam" id="PF00395">
    <property type="entry name" value="SLH"/>
    <property type="match status" value="3"/>
</dbReference>
<feature type="domain" description="SLH" evidence="1">
    <location>
        <begin position="29"/>
        <end position="92"/>
    </location>
</feature>
<evidence type="ECO:0000313" key="3">
    <source>
        <dbReference type="Proteomes" id="UP000291151"/>
    </source>
</evidence>
<dbReference type="PANTHER" id="PTHR43308:SF5">
    <property type="entry name" value="S-LAYER PROTEIN _ PEPTIDOGLYCAN ENDO-BETA-N-ACETYLGLUCOSAMINIDASE"/>
    <property type="match status" value="1"/>
</dbReference>
<dbReference type="InterPro" id="IPR001119">
    <property type="entry name" value="SLH_dom"/>
</dbReference>
<sequence length="356" mass="40661">MKQMIRIATFIVFVYGIFLHIDAAALGASKSSYKDVSSNFWAAASIMALTEKGYISGYEDGTFKPNQNATRAEAASLLARSMKVPLESDFQFKAKDVAPNHPYYKEIRKLAELGIVQNSEHFRPEEPLTRAQIAKMIALTYGVKVDSVNKTSFQDYPKDFWAKDYIESLADIGIIKGTSPTTFSPNTFVTRAQLATFVDRGMDFQNKVRTYQLAYDYLSKHYISTVNTAVSWTNEVVQLVNEERKKAGVPALNQDFALNQLAIIKAQDMIQRNYFDHYSPYYGHPWDMAILFDYEFTRFGENIGRNFKQPKDVVDAWMASEEHRENMLKETYTNIGVGIKADSHGNYYWVQLFSSK</sequence>
<protein>
    <submittedName>
        <fullName evidence="2">S-layer protein</fullName>
    </submittedName>
</protein>
<dbReference type="PROSITE" id="PS51272">
    <property type="entry name" value="SLH"/>
    <property type="match status" value="3"/>
</dbReference>
<dbReference type="InterPro" id="IPR014044">
    <property type="entry name" value="CAP_dom"/>
</dbReference>
<keyword evidence="3" id="KW-1185">Reference proteome</keyword>
<name>A0A4P6UUZ8_9BACL</name>
<reference evidence="2 3" key="1">
    <citation type="submission" date="2019-02" db="EMBL/GenBank/DDBJ databases">
        <title>Ureibacillus thermophilus.</title>
        <authorList>
            <person name="Sunny J.S."/>
            <person name="Natarajan A."/>
            <person name="Saleena L.M."/>
        </authorList>
    </citation>
    <scope>NUCLEOTIDE SEQUENCE [LARGE SCALE GENOMIC DNA]</scope>
    <source>
        <strain evidence="2 3">LM102</strain>
    </source>
</reference>
<organism evidence="2 3">
    <name type="scientific">Ureibacillus thermophilus</name>
    <dbReference type="NCBI Taxonomy" id="367743"/>
    <lineage>
        <taxon>Bacteria</taxon>
        <taxon>Bacillati</taxon>
        <taxon>Bacillota</taxon>
        <taxon>Bacilli</taxon>
        <taxon>Bacillales</taxon>
        <taxon>Caryophanaceae</taxon>
        <taxon>Ureibacillus</taxon>
    </lineage>
</organism>
<proteinExistence type="predicted"/>
<dbReference type="PANTHER" id="PTHR43308">
    <property type="entry name" value="OUTER MEMBRANE PROTEIN ALPHA-RELATED"/>
    <property type="match status" value="1"/>
</dbReference>
<accession>A0A4P6UUZ8</accession>
<evidence type="ECO:0000313" key="2">
    <source>
        <dbReference type="EMBL" id="QBK27034.1"/>
    </source>
</evidence>
<dbReference type="InterPro" id="IPR051465">
    <property type="entry name" value="Cell_Envelope_Struct_Comp"/>
</dbReference>
<dbReference type="EMBL" id="CP036528">
    <property type="protein sequence ID" value="QBK27034.1"/>
    <property type="molecule type" value="Genomic_DNA"/>
</dbReference>
<dbReference type="SUPFAM" id="SSF55797">
    <property type="entry name" value="PR-1-like"/>
    <property type="match status" value="1"/>
</dbReference>
<dbReference type="CDD" id="cd05379">
    <property type="entry name" value="CAP_bacterial"/>
    <property type="match status" value="1"/>
</dbReference>
<feature type="domain" description="SLH" evidence="1">
    <location>
        <begin position="93"/>
        <end position="147"/>
    </location>
</feature>
<gene>
    <name evidence="2" type="ORF">DKZ56_15150</name>
</gene>
<dbReference type="Proteomes" id="UP000291151">
    <property type="component" value="Chromosome"/>
</dbReference>